<feature type="compositionally biased region" description="Polar residues" evidence="1">
    <location>
        <begin position="92"/>
        <end position="101"/>
    </location>
</feature>
<dbReference type="Proteomes" id="UP001439008">
    <property type="component" value="Unassembled WGS sequence"/>
</dbReference>
<evidence type="ECO:0000313" key="3">
    <source>
        <dbReference type="Proteomes" id="UP001439008"/>
    </source>
</evidence>
<proteinExistence type="predicted"/>
<keyword evidence="3" id="KW-1185">Reference proteome</keyword>
<sequence length="114" mass="13212">FSCKNNDFNSLQILSRDNFEFKEEIIIGISPEIGYPPNLLSFFTDGHLLYLLSSEMVESEIDCRKMTNNEKNKNSHFVSLKDNNQKRKVQFPETSSGQKRSGSAVYDHIRNFEN</sequence>
<accession>A0ABV2AV46</accession>
<gene>
    <name evidence="2" type="ORF">MHBO_005128</name>
</gene>
<feature type="region of interest" description="Disordered" evidence="1">
    <location>
        <begin position="72"/>
        <end position="103"/>
    </location>
</feature>
<organism evidence="2 3">
    <name type="scientific">Bonamia ostreae</name>
    <dbReference type="NCBI Taxonomy" id="126728"/>
    <lineage>
        <taxon>Eukaryota</taxon>
        <taxon>Sar</taxon>
        <taxon>Rhizaria</taxon>
        <taxon>Endomyxa</taxon>
        <taxon>Ascetosporea</taxon>
        <taxon>Haplosporida</taxon>
        <taxon>Bonamia</taxon>
    </lineage>
</organism>
<feature type="non-terminal residue" evidence="2">
    <location>
        <position position="1"/>
    </location>
</feature>
<reference evidence="2 3" key="1">
    <citation type="journal article" date="2024" name="BMC Biol.">
        <title>Comparative genomics of Ascetosporea gives new insight into the evolutionary basis for animal parasitism in Rhizaria.</title>
        <authorList>
            <person name="Hiltunen Thoren M."/>
            <person name="Onut-Brannstrom I."/>
            <person name="Alfjorden A."/>
            <person name="Peckova H."/>
            <person name="Swords F."/>
            <person name="Hooper C."/>
            <person name="Holzer A.S."/>
            <person name="Bass D."/>
            <person name="Burki F."/>
        </authorList>
    </citation>
    <scope>NUCLEOTIDE SEQUENCE [LARGE SCALE GENOMIC DNA]</scope>
    <source>
        <strain evidence="2">20-A016</strain>
    </source>
</reference>
<protein>
    <submittedName>
        <fullName evidence="2">Uncharacterized protein</fullName>
    </submittedName>
</protein>
<name>A0ABV2AV46_9EUKA</name>
<dbReference type="EMBL" id="JBDODL010006752">
    <property type="protein sequence ID" value="MES1923540.1"/>
    <property type="molecule type" value="Genomic_DNA"/>
</dbReference>
<evidence type="ECO:0000256" key="1">
    <source>
        <dbReference type="SAM" id="MobiDB-lite"/>
    </source>
</evidence>
<feature type="non-terminal residue" evidence="2">
    <location>
        <position position="114"/>
    </location>
</feature>
<evidence type="ECO:0000313" key="2">
    <source>
        <dbReference type="EMBL" id="MES1923540.1"/>
    </source>
</evidence>
<comment type="caution">
    <text evidence="2">The sequence shown here is derived from an EMBL/GenBank/DDBJ whole genome shotgun (WGS) entry which is preliminary data.</text>
</comment>